<feature type="compositionally biased region" description="Gly residues" evidence="2">
    <location>
        <begin position="206"/>
        <end position="225"/>
    </location>
</feature>
<comment type="caution">
    <text evidence="3">The sequence shown here is derived from an EMBL/GenBank/DDBJ whole genome shotgun (WGS) entry which is preliminary data.</text>
</comment>
<dbReference type="Gene3D" id="1.10.238.10">
    <property type="entry name" value="EF-hand"/>
    <property type="match status" value="1"/>
</dbReference>
<evidence type="ECO:0000256" key="2">
    <source>
        <dbReference type="SAM" id="MobiDB-lite"/>
    </source>
</evidence>
<reference evidence="3 4" key="1">
    <citation type="submission" date="2024-03" db="EMBL/GenBank/DDBJ databases">
        <title>The Acrasis kona genome and developmental transcriptomes reveal deep origins of eukaryotic multicellular pathways.</title>
        <authorList>
            <person name="Sheikh S."/>
            <person name="Fu C.-J."/>
            <person name="Brown M.W."/>
            <person name="Baldauf S.L."/>
        </authorList>
    </citation>
    <scope>NUCLEOTIDE SEQUENCE [LARGE SCALE GENOMIC DNA]</scope>
    <source>
        <strain evidence="3 4">ATCC MYA-3509</strain>
    </source>
</reference>
<feature type="compositionally biased region" description="Polar residues" evidence="2">
    <location>
        <begin position="172"/>
        <end position="191"/>
    </location>
</feature>
<evidence type="ECO:0000256" key="1">
    <source>
        <dbReference type="ARBA" id="ARBA00010994"/>
    </source>
</evidence>
<sequence>MSLQQVYVDFACFGKGVNGTTGMDGKAFSKFCKDCKLINSKFSATDVDLIFANTKVKPKAERKISYEQFLVALELIAAKKGCTMDSLTSSIQSTNGPSTNNTQKVDESGIVSKMTDASLYTGAHKSRFDEEGKGKGLEGRDSIPKGTGSPSSPISPKSPSKPSTPLSNPPTVTKTQTSSGIFARLTDTSKYTGAHKQRFDEDGKGRGAAGRDIGGNGTGTQGGRVGDLSSMTRTYLNK</sequence>
<evidence type="ECO:0000313" key="3">
    <source>
        <dbReference type="EMBL" id="KAL0476604.1"/>
    </source>
</evidence>
<dbReference type="EMBL" id="JAOPGA020000059">
    <property type="protein sequence ID" value="KAL0476604.1"/>
    <property type="molecule type" value="Genomic_DNA"/>
</dbReference>
<dbReference type="InterPro" id="IPR011992">
    <property type="entry name" value="EF-hand-dom_pair"/>
</dbReference>
<dbReference type="GO" id="GO:0005874">
    <property type="term" value="C:microtubule"/>
    <property type="evidence" value="ECO:0007669"/>
    <property type="project" value="TreeGrafter"/>
</dbReference>
<dbReference type="GO" id="GO:0046785">
    <property type="term" value="P:microtubule polymerization"/>
    <property type="evidence" value="ECO:0007669"/>
    <property type="project" value="InterPro"/>
</dbReference>
<dbReference type="GO" id="GO:0001578">
    <property type="term" value="P:microtubule bundle formation"/>
    <property type="evidence" value="ECO:0007669"/>
    <property type="project" value="TreeGrafter"/>
</dbReference>
<dbReference type="InterPro" id="IPR008907">
    <property type="entry name" value="TPP/p25"/>
</dbReference>
<keyword evidence="4" id="KW-1185">Reference proteome</keyword>
<feature type="compositionally biased region" description="Low complexity" evidence="2">
    <location>
        <begin position="144"/>
        <end position="171"/>
    </location>
</feature>
<feature type="compositionally biased region" description="Polar residues" evidence="2">
    <location>
        <begin position="229"/>
        <end position="238"/>
    </location>
</feature>
<feature type="region of interest" description="Disordered" evidence="2">
    <location>
        <begin position="122"/>
        <end position="238"/>
    </location>
</feature>
<dbReference type="GO" id="GO:0032273">
    <property type="term" value="P:positive regulation of protein polymerization"/>
    <property type="evidence" value="ECO:0007669"/>
    <property type="project" value="TreeGrafter"/>
</dbReference>
<protein>
    <submittedName>
        <fullName evidence="3">Tubulin polymerization-promoting protein</fullName>
    </submittedName>
</protein>
<organism evidence="3 4">
    <name type="scientific">Acrasis kona</name>
    <dbReference type="NCBI Taxonomy" id="1008807"/>
    <lineage>
        <taxon>Eukaryota</taxon>
        <taxon>Discoba</taxon>
        <taxon>Heterolobosea</taxon>
        <taxon>Tetramitia</taxon>
        <taxon>Eutetramitia</taxon>
        <taxon>Acrasidae</taxon>
        <taxon>Acrasis</taxon>
    </lineage>
</organism>
<feature type="region of interest" description="Disordered" evidence="2">
    <location>
        <begin position="88"/>
        <end position="110"/>
    </location>
</feature>
<dbReference type="SUPFAM" id="SSF47473">
    <property type="entry name" value="EF-hand"/>
    <property type="match status" value="1"/>
</dbReference>
<proteinExistence type="inferred from homology"/>
<evidence type="ECO:0000313" key="4">
    <source>
        <dbReference type="Proteomes" id="UP001431209"/>
    </source>
</evidence>
<dbReference type="PANTHER" id="PTHR12932:SF9">
    <property type="entry name" value="TUBULIN POLYMERIZATION-PROMOTING PROTEIN HOMOLOG"/>
    <property type="match status" value="1"/>
</dbReference>
<dbReference type="Pfam" id="PF05517">
    <property type="entry name" value="p25-alpha"/>
    <property type="match status" value="2"/>
</dbReference>
<feature type="compositionally biased region" description="Basic and acidic residues" evidence="2">
    <location>
        <begin position="126"/>
        <end position="143"/>
    </location>
</feature>
<dbReference type="AlphaFoldDB" id="A0AAW2YHP7"/>
<accession>A0AAW2YHP7</accession>
<feature type="compositionally biased region" description="Polar residues" evidence="2">
    <location>
        <begin position="88"/>
        <end position="103"/>
    </location>
</feature>
<comment type="similarity">
    <text evidence="1">Belongs to the TPPP family.</text>
</comment>
<dbReference type="Proteomes" id="UP001431209">
    <property type="component" value="Unassembled WGS sequence"/>
</dbReference>
<dbReference type="PANTHER" id="PTHR12932">
    <property type="entry name" value="P25 ALPHA-RELATED"/>
    <property type="match status" value="1"/>
</dbReference>
<dbReference type="GO" id="GO:0015631">
    <property type="term" value="F:tubulin binding"/>
    <property type="evidence" value="ECO:0007669"/>
    <property type="project" value="InterPro"/>
</dbReference>
<name>A0AAW2YHP7_9EUKA</name>
<gene>
    <name evidence="3" type="ORF">AKO1_006050</name>
</gene>